<keyword evidence="13" id="KW-1185">Reference proteome</keyword>
<feature type="transmembrane region" description="Helical" evidence="9">
    <location>
        <begin position="1231"/>
        <end position="1248"/>
    </location>
</feature>
<evidence type="ECO:0000259" key="10">
    <source>
        <dbReference type="Pfam" id="PF25944"/>
    </source>
</evidence>
<dbReference type="InterPro" id="IPR001036">
    <property type="entry name" value="Acrflvin-R"/>
</dbReference>
<evidence type="ECO:0000256" key="9">
    <source>
        <dbReference type="SAM" id="Phobius"/>
    </source>
</evidence>
<dbReference type="Gene3D" id="3.30.70.1440">
    <property type="entry name" value="Multidrug efflux transporter AcrB pore domain"/>
    <property type="match status" value="1"/>
</dbReference>
<dbReference type="InterPro" id="IPR006143">
    <property type="entry name" value="RND_pump_MFP"/>
</dbReference>
<dbReference type="Gene3D" id="1.10.287.470">
    <property type="entry name" value="Helix hairpin bin"/>
    <property type="match status" value="1"/>
</dbReference>
<evidence type="ECO:0000256" key="5">
    <source>
        <dbReference type="ARBA" id="ARBA00022519"/>
    </source>
</evidence>
<dbReference type="InterPro" id="IPR058627">
    <property type="entry name" value="MdtA-like_C"/>
</dbReference>
<feature type="transmembrane region" description="Helical" evidence="9">
    <location>
        <begin position="831"/>
        <end position="858"/>
    </location>
</feature>
<evidence type="ECO:0000256" key="8">
    <source>
        <dbReference type="ARBA" id="ARBA00023136"/>
    </source>
</evidence>
<keyword evidence="7 9" id="KW-1133">Transmembrane helix</keyword>
<sequence>MLERKIRQGCAIVTLAMVAFGCHGERREPEARGKLAVTSPLIKTTELTREYVAQIHAIKHIELRALERGYLQDVFVDEGQNVPPHQKMFQIMPLIYQAEVQKAQAEAERTAIEFKTTRTLAEKNIVSPNELSLAKAKNDKATAELSLATTHKGLTEIRAPFSGVIGRFHARQGSLIAEGDLLTTLSDNSTMWVYFNVAEAEYLKLKTETGGERPPVKLRMANGKIFEQPGVVETVEADFDNETGTIAFRAAFPNPKGLLRHGETGKVMMSVPLKNALIIPQKATFDVLDRKFVFVVDEKNVVHSRPIEVLAELPQIFVIKSGVDEHDRILLEGLRKVHEGSEIESAFEKPDEAPQRNRATLKKLIHRPVLAIVLSMVVVFLGILAMRSRPVSQFPEISPPRVMISLAFPGASADVLVKSSLITLERAINGAPGMTYMTSDATSAGEATIQVIFELGTDPNEALVNVKNRVDQVMSRLPELVRLEGVVVNRVQPSMLMYVNLYSSEKGADQKFLYNFANGNLLPEIQRVPGIAQTRILGSRQYAMRIWLNPDRMRAYNVATDEVMHAIDEQSVIGRPGRLGQATGKQAQALEYELVYEGRYDKPEQYGNIIIRAKADGEMLRIKDVATVELGSEFFDIYSNLDGHPSAAIVLKQTYGSNASEVIADVKAKLEELKRTSFPAGMDYEISYDVSSFLDASIEKVVHTLGEAFVLVALVVFLFLGDWRSTLIPTLAVPVSLIGAFMCMQAFGITINLITLFALVMAIGVVVDDAIVVVEAVHAKMAEEHVSPYVAVQKVMGEITGAVIAITLLMTAVFVPVAFMTGPVGVFYRQFAITMASSIVLSGLVALTLTPVLCAILLKNTHGQPKRRTPVRIFLDWFDAAFERWTGRYVGVLRAIVDRRVMTFGLLALFGLGIVGINRVLPSGFVPNEDQGMIYAIIQTPPGTTLEQTNAVSRDVQKIAEDVDGVASVSSLAGYEVLTEGRGSNAGTCLINLKDWGHRKHSVTEIIAELEEKAKDIGATVEFFEPPAVPGYGAAGGLSLRLLDKGNSTNYEEFDRVNQEFMSKLRKRKELTGLFTFFAANYPQYELIVDPALAMQKGVSVKKAMDNLDILIGSTYEQGFIRFDNFFKVYTQAAPEFRRMPSDVLDMYVKNDRGEMVPYSAFMTLRKTQGPNEITRYNLYTSSAIRGEAAKGYTSGAAIAAVKEVAKTLPRGYDIAWEGLSYDEAARGNEAVGIFLVVLAFVYLVLAAQYESFILPLAVVFSLPAGVFGAFFLLKVLGLANDIYAQLGLVMLVGLLGKNAVLIVEFAVQKRREGSSVREAAIEGARVRFRPILMTSFAFIAGLLPLVVATGPGAIGNRIIGAFALGGMLFGAVFGVVLVPGLYFIFGTLADGRKLIRDEDESPLSEEMVDHA</sequence>
<protein>
    <submittedName>
        <fullName evidence="12">Uncharacterized protein</fullName>
    </submittedName>
</protein>
<evidence type="ECO:0000313" key="13">
    <source>
        <dbReference type="Proteomes" id="UP001234178"/>
    </source>
</evidence>
<accession>A0ABR0BAA3</accession>
<keyword evidence="3" id="KW-0813">Transport</keyword>
<feature type="transmembrane region" description="Helical" evidence="9">
    <location>
        <begin position="753"/>
        <end position="774"/>
    </location>
</feature>
<dbReference type="Pfam" id="PF25944">
    <property type="entry name" value="Beta-barrel_RND"/>
    <property type="match status" value="1"/>
</dbReference>
<dbReference type="PANTHER" id="PTHR32063">
    <property type="match status" value="1"/>
</dbReference>
<feature type="transmembrane region" description="Helical" evidence="9">
    <location>
        <begin position="795"/>
        <end position="819"/>
    </location>
</feature>
<dbReference type="Gene3D" id="2.40.420.20">
    <property type="match status" value="1"/>
</dbReference>
<comment type="caution">
    <text evidence="12">The sequence shown here is derived from an EMBL/GenBank/DDBJ whole genome shotgun (WGS) entry which is preliminary data.</text>
</comment>
<feature type="transmembrane region" description="Helical" evidence="9">
    <location>
        <begin position="1360"/>
        <end position="1386"/>
    </location>
</feature>
<dbReference type="NCBIfam" id="TIGR01730">
    <property type="entry name" value="RND_mfp"/>
    <property type="match status" value="1"/>
</dbReference>
<dbReference type="NCBIfam" id="TIGR00915">
    <property type="entry name" value="2A0602"/>
    <property type="match status" value="1"/>
</dbReference>
<evidence type="ECO:0000256" key="6">
    <source>
        <dbReference type="ARBA" id="ARBA00022692"/>
    </source>
</evidence>
<dbReference type="EMBL" id="JAOYFB010000044">
    <property type="protein sequence ID" value="KAK4045514.1"/>
    <property type="molecule type" value="Genomic_DNA"/>
</dbReference>
<evidence type="ECO:0000259" key="11">
    <source>
        <dbReference type="Pfam" id="PF25967"/>
    </source>
</evidence>
<feature type="domain" description="Multidrug resistance protein MdtA-like C-terminal permuted SH3" evidence="11">
    <location>
        <begin position="275"/>
        <end position="335"/>
    </location>
</feature>
<dbReference type="Pfam" id="PF00873">
    <property type="entry name" value="ACR_tran"/>
    <property type="match status" value="1"/>
</dbReference>
<feature type="transmembrane region" description="Helical" evidence="9">
    <location>
        <begin position="1329"/>
        <end position="1348"/>
    </location>
</feature>
<dbReference type="SUPFAM" id="SSF111369">
    <property type="entry name" value="HlyD-like secretion proteins"/>
    <property type="match status" value="1"/>
</dbReference>
<evidence type="ECO:0000313" key="12">
    <source>
        <dbReference type="EMBL" id="KAK4045514.1"/>
    </source>
</evidence>
<dbReference type="PANTHER" id="PTHR32063:SF9">
    <property type="entry name" value="SIMILAR TO MULTIDRUG RESISTANCE PROTEIN MEXB"/>
    <property type="match status" value="1"/>
</dbReference>
<feature type="transmembrane region" description="Helical" evidence="9">
    <location>
        <begin position="1283"/>
        <end position="1308"/>
    </location>
</feature>
<dbReference type="SUPFAM" id="SSF82866">
    <property type="entry name" value="Multidrug efflux transporter AcrB transmembrane domain"/>
    <property type="match status" value="2"/>
</dbReference>
<dbReference type="Gene3D" id="2.40.50.100">
    <property type="match status" value="1"/>
</dbReference>
<dbReference type="InterPro" id="IPR058626">
    <property type="entry name" value="MdtA-like_b-barrel"/>
</dbReference>
<reference evidence="12 13" key="1">
    <citation type="journal article" date="2023" name="Nucleic Acids Res.">
        <title>The hologenome of Daphnia magna reveals possible DNA methylation and microbiome-mediated evolution of the host genome.</title>
        <authorList>
            <person name="Chaturvedi A."/>
            <person name="Li X."/>
            <person name="Dhandapani V."/>
            <person name="Marshall H."/>
            <person name="Kissane S."/>
            <person name="Cuenca-Cambronero M."/>
            <person name="Asole G."/>
            <person name="Calvet F."/>
            <person name="Ruiz-Romero M."/>
            <person name="Marangio P."/>
            <person name="Guigo R."/>
            <person name="Rago D."/>
            <person name="Mirbahai L."/>
            <person name="Eastwood N."/>
            <person name="Colbourne J.K."/>
            <person name="Zhou J."/>
            <person name="Mallon E."/>
            <person name="Orsini L."/>
        </authorList>
    </citation>
    <scope>NUCLEOTIDE SEQUENCE [LARGE SCALE GENOMIC DNA]</scope>
    <source>
        <strain evidence="12">LRV0_1</strain>
    </source>
</reference>
<comment type="subcellular location">
    <subcellularLocation>
        <location evidence="1">Cell inner membrane</location>
        <topology evidence="1">Multi-pass membrane protein</topology>
    </subcellularLocation>
</comment>
<keyword evidence="4" id="KW-1003">Cell membrane</keyword>
<dbReference type="InterPro" id="IPR004764">
    <property type="entry name" value="MdtF-like"/>
</dbReference>
<dbReference type="Gene3D" id="1.20.1640.10">
    <property type="entry name" value="Multidrug efflux transporter AcrB transmembrane domain"/>
    <property type="match status" value="2"/>
</dbReference>
<dbReference type="Pfam" id="PF25967">
    <property type="entry name" value="RND-MFP_C"/>
    <property type="match status" value="1"/>
</dbReference>
<keyword evidence="5" id="KW-0997">Cell inner membrane</keyword>
<dbReference type="Proteomes" id="UP001234178">
    <property type="component" value="Unassembled WGS sequence"/>
</dbReference>
<evidence type="ECO:0000256" key="1">
    <source>
        <dbReference type="ARBA" id="ARBA00004429"/>
    </source>
</evidence>
<dbReference type="Gene3D" id="3.30.70.1430">
    <property type="entry name" value="Multidrug efflux transporter AcrB pore domain"/>
    <property type="match status" value="2"/>
</dbReference>
<proteinExistence type="inferred from homology"/>
<dbReference type="SUPFAM" id="SSF82693">
    <property type="entry name" value="Multidrug efflux transporter AcrB pore domain, PN1, PN2, PC1 and PC2 subdomains"/>
    <property type="match status" value="4"/>
</dbReference>
<feature type="transmembrane region" description="Helical" evidence="9">
    <location>
        <begin position="364"/>
        <end position="386"/>
    </location>
</feature>
<evidence type="ECO:0000256" key="3">
    <source>
        <dbReference type="ARBA" id="ARBA00022448"/>
    </source>
</evidence>
<gene>
    <name evidence="12" type="ORF">OUZ56_033138</name>
</gene>
<dbReference type="InterPro" id="IPR027463">
    <property type="entry name" value="AcrB_DN_DC_subdom"/>
</dbReference>
<dbReference type="Gene3D" id="3.30.2090.10">
    <property type="entry name" value="Multidrug efflux transporter AcrB TolC docking domain, DN and DC subdomains"/>
    <property type="match status" value="2"/>
</dbReference>
<feature type="transmembrane region" description="Helical" evidence="9">
    <location>
        <begin position="701"/>
        <end position="720"/>
    </location>
</feature>
<keyword evidence="6 9" id="KW-0812">Transmembrane</keyword>
<name>A0ABR0BAA3_9CRUS</name>
<feature type="transmembrane region" description="Helical" evidence="9">
    <location>
        <begin position="1255"/>
        <end position="1277"/>
    </location>
</feature>
<feature type="domain" description="Multidrug resistance protein MdtA-like beta-barrel" evidence="10">
    <location>
        <begin position="190"/>
        <end position="271"/>
    </location>
</feature>
<feature type="transmembrane region" description="Helical" evidence="9">
    <location>
        <begin position="901"/>
        <end position="921"/>
    </location>
</feature>
<organism evidence="12 13">
    <name type="scientific">Daphnia magna</name>
    <dbReference type="NCBI Taxonomy" id="35525"/>
    <lineage>
        <taxon>Eukaryota</taxon>
        <taxon>Metazoa</taxon>
        <taxon>Ecdysozoa</taxon>
        <taxon>Arthropoda</taxon>
        <taxon>Crustacea</taxon>
        <taxon>Branchiopoda</taxon>
        <taxon>Diplostraca</taxon>
        <taxon>Cladocera</taxon>
        <taxon>Anomopoda</taxon>
        <taxon>Daphniidae</taxon>
        <taxon>Daphnia</taxon>
    </lineage>
</organism>
<evidence type="ECO:0000256" key="4">
    <source>
        <dbReference type="ARBA" id="ARBA00022475"/>
    </source>
</evidence>
<dbReference type="Gene3D" id="2.40.30.170">
    <property type="match status" value="1"/>
</dbReference>
<comment type="similarity">
    <text evidence="2">Belongs to the resistance-nodulation-cell division (RND) (TC 2.A.6) family.</text>
</comment>
<evidence type="ECO:0000256" key="7">
    <source>
        <dbReference type="ARBA" id="ARBA00022989"/>
    </source>
</evidence>
<dbReference type="SUPFAM" id="SSF82714">
    <property type="entry name" value="Multidrug efflux transporter AcrB TolC docking domain, DN and DC subdomains"/>
    <property type="match status" value="2"/>
</dbReference>
<feature type="transmembrane region" description="Helical" evidence="9">
    <location>
        <begin position="727"/>
        <end position="747"/>
    </location>
</feature>
<dbReference type="PROSITE" id="PS51257">
    <property type="entry name" value="PROKAR_LIPOPROTEIN"/>
    <property type="match status" value="1"/>
</dbReference>
<keyword evidence="8 9" id="KW-0472">Membrane</keyword>
<evidence type="ECO:0000256" key="2">
    <source>
        <dbReference type="ARBA" id="ARBA00010942"/>
    </source>
</evidence>
<dbReference type="Gene3D" id="3.30.70.1320">
    <property type="entry name" value="Multidrug efflux transporter AcrB pore domain like"/>
    <property type="match status" value="1"/>
</dbReference>
<dbReference type="PRINTS" id="PR00702">
    <property type="entry name" value="ACRIFLAVINRP"/>
</dbReference>